<accession>A0ABY9RKK9</accession>
<dbReference type="InterPro" id="IPR003782">
    <property type="entry name" value="SCO1/SenC"/>
</dbReference>
<dbReference type="PANTHER" id="PTHR12151:SF25">
    <property type="entry name" value="LINALOOL DEHYDRATASE_ISOMERASE DOMAIN-CONTAINING PROTEIN"/>
    <property type="match status" value="1"/>
</dbReference>
<proteinExistence type="inferred from homology"/>
<gene>
    <name evidence="2" type="ORF">RF679_05595</name>
</gene>
<dbReference type="Pfam" id="PF02630">
    <property type="entry name" value="SCO1-SenC"/>
    <property type="match status" value="1"/>
</dbReference>
<evidence type="ECO:0000313" key="2">
    <source>
        <dbReference type="EMBL" id="WMW81753.1"/>
    </source>
</evidence>
<protein>
    <submittedName>
        <fullName evidence="2">SCO family protein</fullName>
    </submittedName>
</protein>
<sequence>MASSAHTENGSLEQDQLSAQRRRLLTLLWASSLSTPAGLTLLPNYANAQPSSLLYQLPYQWLNDNGQATRLDHFKGKPSILVMSYGACKKVCSTSLMRMEQMQTILDQKKVEANFVIVGLDPVNDKPEDWRAYRKLRKLERENWYFLSGNAGDIKSLASQLGINYWVYHDHIMHDFSITLLDREGNTLKRMTNGGENLENFLQPLSLSTTAANKL</sequence>
<dbReference type="RefSeq" id="WP_309483231.1">
    <property type="nucleotide sequence ID" value="NZ_CP133720.1"/>
</dbReference>
<dbReference type="Gene3D" id="3.40.30.10">
    <property type="entry name" value="Glutaredoxin"/>
    <property type="match status" value="1"/>
</dbReference>
<keyword evidence="3" id="KW-1185">Reference proteome</keyword>
<dbReference type="EMBL" id="CP133720">
    <property type="protein sequence ID" value="WMW81753.1"/>
    <property type="molecule type" value="Genomic_DNA"/>
</dbReference>
<evidence type="ECO:0000313" key="3">
    <source>
        <dbReference type="Proteomes" id="UP001181355"/>
    </source>
</evidence>
<dbReference type="InterPro" id="IPR036249">
    <property type="entry name" value="Thioredoxin-like_sf"/>
</dbReference>
<name>A0ABY9RKK9_9BURK</name>
<dbReference type="SUPFAM" id="SSF52833">
    <property type="entry name" value="Thioredoxin-like"/>
    <property type="match status" value="1"/>
</dbReference>
<evidence type="ECO:0000256" key="1">
    <source>
        <dbReference type="ARBA" id="ARBA00010996"/>
    </source>
</evidence>
<dbReference type="CDD" id="cd02968">
    <property type="entry name" value="SCO"/>
    <property type="match status" value="1"/>
</dbReference>
<comment type="similarity">
    <text evidence="1">Belongs to the SCO1/2 family.</text>
</comment>
<dbReference type="PANTHER" id="PTHR12151">
    <property type="entry name" value="ELECTRON TRANSPORT PROTIN SCO1/SENC FAMILY MEMBER"/>
    <property type="match status" value="1"/>
</dbReference>
<reference evidence="2" key="1">
    <citation type="submission" date="2023-09" db="EMBL/GenBank/DDBJ databases">
        <title>Undibacterium sp. 20NA77.5 isolated from freshwater.</title>
        <authorList>
            <person name="Le V."/>
            <person name="Ko S.-R."/>
            <person name="Ahn C.-Y."/>
            <person name="Oh H.-M."/>
        </authorList>
    </citation>
    <scope>NUCLEOTIDE SEQUENCE</scope>
    <source>
        <strain evidence="2">20NA77.5</strain>
    </source>
</reference>
<dbReference type="Proteomes" id="UP001181355">
    <property type="component" value="Chromosome"/>
</dbReference>
<organism evidence="2 3">
    <name type="scientific">Undibacterium cyanobacteriorum</name>
    <dbReference type="NCBI Taxonomy" id="3073561"/>
    <lineage>
        <taxon>Bacteria</taxon>
        <taxon>Pseudomonadati</taxon>
        <taxon>Pseudomonadota</taxon>
        <taxon>Betaproteobacteria</taxon>
        <taxon>Burkholderiales</taxon>
        <taxon>Oxalobacteraceae</taxon>
        <taxon>Undibacterium</taxon>
    </lineage>
</organism>